<dbReference type="PANTHER" id="PTHR10491">
    <property type="entry name" value="DTDP-4-DEHYDRORHAMNOSE REDUCTASE"/>
    <property type="match status" value="1"/>
</dbReference>
<dbReference type="EC" id="1.1.1.133" evidence="2"/>
<keyword evidence="2" id="KW-0521">NADP</keyword>
<gene>
    <name evidence="4" type="primary">rfbD</name>
    <name evidence="4" type="ORF">COU85_01210</name>
</gene>
<dbReference type="InterPro" id="IPR036291">
    <property type="entry name" value="NAD(P)-bd_dom_sf"/>
</dbReference>
<accession>A0A2M8KJ10</accession>
<organism evidence="4 5">
    <name type="scientific">Candidatus Portnoybacteria bacterium CG10_big_fil_rev_8_21_14_0_10_44_7</name>
    <dbReference type="NCBI Taxonomy" id="1974816"/>
    <lineage>
        <taxon>Bacteria</taxon>
        <taxon>Candidatus Portnoyibacteriota</taxon>
    </lineage>
</organism>
<keyword evidence="2" id="KW-0560">Oxidoreductase</keyword>
<dbReference type="InterPro" id="IPR005913">
    <property type="entry name" value="dTDP_dehydrorham_reduct"/>
</dbReference>
<comment type="caution">
    <text evidence="4">The sequence shown here is derived from an EMBL/GenBank/DDBJ whole genome shotgun (WGS) entry which is preliminary data.</text>
</comment>
<dbReference type="Gene3D" id="3.40.50.720">
    <property type="entry name" value="NAD(P)-binding Rossmann-like Domain"/>
    <property type="match status" value="1"/>
</dbReference>
<protein>
    <recommendedName>
        <fullName evidence="2">dTDP-4-dehydrorhamnose reductase</fullName>
        <ecNumber evidence="2">1.1.1.133</ecNumber>
    </recommendedName>
</protein>
<comment type="pathway">
    <text evidence="2">Carbohydrate biosynthesis; dTDP-L-rhamnose biosynthesis.</text>
</comment>
<dbReference type="GO" id="GO:0008831">
    <property type="term" value="F:dTDP-4-dehydrorhamnose reductase activity"/>
    <property type="evidence" value="ECO:0007669"/>
    <property type="project" value="UniProtKB-EC"/>
</dbReference>
<dbReference type="Pfam" id="PF04321">
    <property type="entry name" value="RmlD_sub_bind"/>
    <property type="match status" value="1"/>
</dbReference>
<comment type="similarity">
    <text evidence="1 2">Belongs to the dTDP-4-dehydrorhamnose reductase family.</text>
</comment>
<dbReference type="PANTHER" id="PTHR10491:SF4">
    <property type="entry name" value="METHIONINE ADENOSYLTRANSFERASE 2 SUBUNIT BETA"/>
    <property type="match status" value="1"/>
</dbReference>
<comment type="function">
    <text evidence="2">Catalyzes the reduction of dTDP-6-deoxy-L-lyxo-4-hexulose to yield dTDP-L-rhamnose.</text>
</comment>
<dbReference type="GO" id="GO:0019305">
    <property type="term" value="P:dTDP-rhamnose biosynthetic process"/>
    <property type="evidence" value="ECO:0007669"/>
    <property type="project" value="UniProtKB-UniPathway"/>
</dbReference>
<sequence>MAKNKLLILGALGMLGGELQKVFRADKNYQVWAWDKNEIDIANQKDVATKIFKLKPGVIINAAAYNAVDKAEEPAEFALAKKINGQAPGWLAKVAKKIGAVLVHFSTDYVFAGRKKAGYKENDRPAPLSRYARTKLLGEQAVRQKGEKYYLIRLQKLFGRPAKSAGAKKSFFEVMLTLAKERQEFDMVDEELANFTYAPDLARRVKELLESDTPFGLYHITNEGQPVTWYGAAKKLFALAGVKGIKLNAVGPEKYPRPARRPKYSVLLNTKLPPLRPWEKALKEFLRTLKT</sequence>
<evidence type="ECO:0000259" key="3">
    <source>
        <dbReference type="Pfam" id="PF04321"/>
    </source>
</evidence>
<evidence type="ECO:0000313" key="4">
    <source>
        <dbReference type="EMBL" id="PJE59901.1"/>
    </source>
</evidence>
<dbReference type="SUPFAM" id="SSF51735">
    <property type="entry name" value="NAD(P)-binding Rossmann-fold domains"/>
    <property type="match status" value="1"/>
</dbReference>
<evidence type="ECO:0000313" key="5">
    <source>
        <dbReference type="Proteomes" id="UP000231086"/>
    </source>
</evidence>
<dbReference type="CDD" id="cd05254">
    <property type="entry name" value="dTDP_HR_like_SDR_e"/>
    <property type="match status" value="1"/>
</dbReference>
<proteinExistence type="inferred from homology"/>
<dbReference type="InterPro" id="IPR029903">
    <property type="entry name" value="RmlD-like-bd"/>
</dbReference>
<dbReference type="AlphaFoldDB" id="A0A2M8KJ10"/>
<dbReference type="NCBIfam" id="TIGR01214">
    <property type="entry name" value="rmlD"/>
    <property type="match status" value="1"/>
</dbReference>
<evidence type="ECO:0000256" key="2">
    <source>
        <dbReference type="RuleBase" id="RU364082"/>
    </source>
</evidence>
<dbReference type="UniPathway" id="UPA00124"/>
<reference evidence="5" key="1">
    <citation type="submission" date="2017-09" db="EMBL/GenBank/DDBJ databases">
        <title>Depth-based differentiation of microbial function through sediment-hosted aquifers and enrichment of novel symbionts in the deep terrestrial subsurface.</title>
        <authorList>
            <person name="Probst A.J."/>
            <person name="Ladd B."/>
            <person name="Jarett J.K."/>
            <person name="Geller-Mcgrath D.E."/>
            <person name="Sieber C.M.K."/>
            <person name="Emerson J.B."/>
            <person name="Anantharaman K."/>
            <person name="Thomas B.C."/>
            <person name="Malmstrom R."/>
            <person name="Stieglmeier M."/>
            <person name="Klingl A."/>
            <person name="Woyke T."/>
            <person name="Ryan C.M."/>
            <person name="Banfield J.F."/>
        </authorList>
    </citation>
    <scope>NUCLEOTIDE SEQUENCE [LARGE SCALE GENOMIC DNA]</scope>
</reference>
<evidence type="ECO:0000256" key="1">
    <source>
        <dbReference type="ARBA" id="ARBA00010944"/>
    </source>
</evidence>
<dbReference type="Gene3D" id="3.90.25.10">
    <property type="entry name" value="UDP-galactose 4-epimerase, domain 1"/>
    <property type="match status" value="1"/>
</dbReference>
<feature type="domain" description="RmlD-like substrate binding" evidence="3">
    <location>
        <begin position="5"/>
        <end position="289"/>
    </location>
</feature>
<name>A0A2M8KJ10_9BACT</name>
<dbReference type="Proteomes" id="UP000231086">
    <property type="component" value="Unassembled WGS sequence"/>
</dbReference>
<dbReference type="EMBL" id="PFEA01000023">
    <property type="protein sequence ID" value="PJE59901.1"/>
    <property type="molecule type" value="Genomic_DNA"/>
</dbReference>